<proteinExistence type="predicted"/>
<dbReference type="InterPro" id="IPR029058">
    <property type="entry name" value="AB_hydrolase_fold"/>
</dbReference>
<protein>
    <recommendedName>
        <fullName evidence="3">Alpha/beta hydrolase</fullName>
    </recommendedName>
</protein>
<evidence type="ECO:0000313" key="2">
    <source>
        <dbReference type="Proteomes" id="UP000193244"/>
    </source>
</evidence>
<accession>A0A1X7KK41</accession>
<dbReference type="SUPFAM" id="SSF53474">
    <property type="entry name" value="alpha/beta-Hydrolases"/>
    <property type="match status" value="1"/>
</dbReference>
<dbReference type="STRING" id="150121.SAMN06296010_2638"/>
<evidence type="ECO:0008006" key="3">
    <source>
        <dbReference type="Google" id="ProtNLM"/>
    </source>
</evidence>
<dbReference type="AlphaFoldDB" id="A0A1X7KK41"/>
<gene>
    <name evidence="1" type="ORF">SAMN06296010_2638</name>
</gene>
<dbReference type="Proteomes" id="UP000193244">
    <property type="component" value="Unassembled WGS sequence"/>
</dbReference>
<organism evidence="1 2">
    <name type="scientific">Agreia pratensis</name>
    <dbReference type="NCBI Taxonomy" id="150121"/>
    <lineage>
        <taxon>Bacteria</taxon>
        <taxon>Bacillati</taxon>
        <taxon>Actinomycetota</taxon>
        <taxon>Actinomycetes</taxon>
        <taxon>Micrococcales</taxon>
        <taxon>Microbacteriaceae</taxon>
        <taxon>Agreia</taxon>
    </lineage>
</organism>
<dbReference type="Gene3D" id="3.40.50.1820">
    <property type="entry name" value="alpha/beta hydrolase"/>
    <property type="match status" value="1"/>
</dbReference>
<evidence type="ECO:0000313" key="1">
    <source>
        <dbReference type="EMBL" id="SMG41655.1"/>
    </source>
</evidence>
<reference evidence="2" key="1">
    <citation type="submission" date="2017-04" db="EMBL/GenBank/DDBJ databases">
        <authorList>
            <person name="Varghese N."/>
            <person name="Submissions S."/>
        </authorList>
    </citation>
    <scope>NUCLEOTIDE SEQUENCE [LARGE SCALE GENOMIC DNA]</scope>
    <source>
        <strain evidence="2">VKM Ac-2510</strain>
    </source>
</reference>
<dbReference type="EMBL" id="FXAY01000004">
    <property type="protein sequence ID" value="SMG41655.1"/>
    <property type="molecule type" value="Genomic_DNA"/>
</dbReference>
<sequence>MAPRIRAPRSLRDRAEVWLGDYAYALRAERRNARSRPDPVPFETGSERPVLLVPGVYERWEYLLPVAHALNEQGHPCFIVPELQRNSIPIPQASRLAGAVLRDRDLSDVVIVAHSKGGLIGKHVLAFDDPDGRVAGVVAIASPFQGSTFSRLPLTKPLREFAPGQGSIATLAAEKMINEHIVSIYPYYDTHIPSGSELAGATNIALPLSGHFRVLAEPLVIAETVRAVATLPHR</sequence>
<dbReference type="RefSeq" id="WP_085486741.1">
    <property type="nucleotide sequence ID" value="NZ_FXAY01000004.1"/>
</dbReference>
<keyword evidence="2" id="KW-1185">Reference proteome</keyword>
<name>A0A1X7KK41_9MICO</name>